<dbReference type="AlphaFoldDB" id="A0A7Z1AVJ4"/>
<dbReference type="GO" id="GO:0016740">
    <property type="term" value="F:transferase activity"/>
    <property type="evidence" value="ECO:0007669"/>
    <property type="project" value="UniProtKB-KW"/>
</dbReference>
<proteinExistence type="inferred from homology"/>
<dbReference type="PANTHER" id="PTHR48228">
    <property type="entry name" value="SUCCINYL-COA--D-CITRAMALATE COA-TRANSFERASE"/>
    <property type="match status" value="1"/>
</dbReference>
<protein>
    <recommendedName>
        <fullName evidence="6">Crotonobetainyl-CoA:carnitine CoA-transferase CaiB-like acyl-CoA transferase</fullName>
    </recommendedName>
</protein>
<keyword evidence="5" id="KW-1185">Reference proteome</keyword>
<dbReference type="InterPro" id="IPR050509">
    <property type="entry name" value="CoA-transferase_III"/>
</dbReference>
<dbReference type="PANTHER" id="PTHR48228:SF6">
    <property type="entry name" value="L-CARNITINE COA-TRANSFERASE"/>
    <property type="match status" value="1"/>
</dbReference>
<evidence type="ECO:0000256" key="3">
    <source>
        <dbReference type="SAM" id="MobiDB-lite"/>
    </source>
</evidence>
<evidence type="ECO:0000313" key="5">
    <source>
        <dbReference type="Proteomes" id="UP000185696"/>
    </source>
</evidence>
<dbReference type="SUPFAM" id="SSF89796">
    <property type="entry name" value="CoA-transferase family III (CaiB/BaiF)"/>
    <property type="match status" value="2"/>
</dbReference>
<accession>A0A7Z1AVJ4</accession>
<dbReference type="Pfam" id="PF02515">
    <property type="entry name" value="CoA_transf_3"/>
    <property type="match status" value="2"/>
</dbReference>
<comment type="caution">
    <text evidence="4">The sequence shown here is derived from an EMBL/GenBank/DDBJ whole genome shotgun (WGS) entry which is preliminary data.</text>
</comment>
<evidence type="ECO:0000313" key="4">
    <source>
        <dbReference type="EMBL" id="OLF05778.1"/>
    </source>
</evidence>
<feature type="region of interest" description="Disordered" evidence="3">
    <location>
        <begin position="319"/>
        <end position="341"/>
    </location>
</feature>
<evidence type="ECO:0000256" key="1">
    <source>
        <dbReference type="ARBA" id="ARBA00008383"/>
    </source>
</evidence>
<keyword evidence="2" id="KW-0808">Transferase</keyword>
<reference evidence="4 5" key="1">
    <citation type="submission" date="2016-12" db="EMBL/GenBank/DDBJ databases">
        <title>The draft genome sequence of Actinophytocola xinjiangensis.</title>
        <authorList>
            <person name="Wang W."/>
            <person name="Yuan L."/>
        </authorList>
    </citation>
    <scope>NUCLEOTIDE SEQUENCE [LARGE SCALE GENOMIC DNA]</scope>
    <source>
        <strain evidence="4 5">CGMCC 4.4663</strain>
    </source>
</reference>
<dbReference type="InterPro" id="IPR044855">
    <property type="entry name" value="CoA-Trfase_III_dom3_sf"/>
</dbReference>
<evidence type="ECO:0000256" key="2">
    <source>
        <dbReference type="ARBA" id="ARBA00022679"/>
    </source>
</evidence>
<name>A0A7Z1AVJ4_9PSEU</name>
<dbReference type="Gene3D" id="3.40.50.10540">
    <property type="entry name" value="Crotonobetainyl-coa:carnitine coa-transferase, domain 1"/>
    <property type="match status" value="2"/>
</dbReference>
<comment type="similarity">
    <text evidence="1">Belongs to the CoA-transferase III family.</text>
</comment>
<dbReference type="EMBL" id="MSIF01000026">
    <property type="protein sequence ID" value="OLF05778.1"/>
    <property type="molecule type" value="Genomic_DNA"/>
</dbReference>
<dbReference type="InterPro" id="IPR003673">
    <property type="entry name" value="CoA-Trfase_fam_III"/>
</dbReference>
<organism evidence="4 5">
    <name type="scientific">Actinophytocola xinjiangensis</name>
    <dbReference type="NCBI Taxonomy" id="485602"/>
    <lineage>
        <taxon>Bacteria</taxon>
        <taxon>Bacillati</taxon>
        <taxon>Actinomycetota</taxon>
        <taxon>Actinomycetes</taxon>
        <taxon>Pseudonocardiales</taxon>
        <taxon>Pseudonocardiaceae</taxon>
    </lineage>
</organism>
<gene>
    <name evidence="4" type="ORF">BLA60_34780</name>
</gene>
<dbReference type="Proteomes" id="UP000185696">
    <property type="component" value="Unassembled WGS sequence"/>
</dbReference>
<dbReference type="InterPro" id="IPR023606">
    <property type="entry name" value="CoA-Trfase_III_dom_1_sf"/>
</dbReference>
<evidence type="ECO:0008006" key="6">
    <source>
        <dbReference type="Google" id="ProtNLM"/>
    </source>
</evidence>
<sequence length="747" mass="79163">MLTGLTVGDLSTGLAGVYAARLCHELGATVHRPAGLPVRFSDAGTGGLPAARAALTGYLTEGSLPAGPGAVESADLVLDDGTLDVAALRARRPEVVVVTITDFGSTGPWTGRPATSAVLQAAAGSTAWRGEPSAPPVQAGGEIEQYLAGAYALAGALACLRGAARTGLGDHLDLSVLEATNLGLTTFGTTHASLWGHEGTDFPGRSVQIPAIERTRDGWVGLCTISARQRQDLMVLVGRPDLADDESLAYGTARQQRQDELKAAIVDWAASLTTAEVVDLASAFRIPVAPVGSGDTLLDNEQLRERGFFTTGADGLTRPGPPLRFTGDGTAPSRPDTGDRDGLPLAGLRVLDLTAWWAGPASTHLLAALGADVVKVESARRPDGMRLSFVADPTARQWWEYGPVYFALNTNKRGIALDLSTSEGAAVLGDLARRADVLIENFTPRVLDSFPLDWPAVRRDNPRLVTVRMPAFGLTGSWRDRTGFAQTIEQASGLAWTTGYPDGPPLAPRGVCDPLAGVHAALACLAALRHRDRTGVAGTVEVPMLELAVRASFGQLAAWQVAGIAPQRLGNRDPSHAPQGVYPSAEPDRWIALSVRDDREWAALAGLIGQPARTAGQRRHHHDEIDEAITRWTRRHPPAELVAALEAHGVPAAVVTGPGRLTGNPQLAHRRFFEPVDHPVAGTHVVPGLPFRSARHDVRWNRTAAPTLGQHTAEVLTEWLGLTDQDIATLAEVTADWPDAYDNGRSE</sequence>
<dbReference type="Gene3D" id="3.30.1540.10">
    <property type="entry name" value="formyl-coa transferase, domain 3"/>
    <property type="match status" value="2"/>
</dbReference>